<dbReference type="InterPro" id="IPR025326">
    <property type="entry name" value="DUF4232"/>
</dbReference>
<gene>
    <name evidence="3" type="ORF">GCM10011579_075980</name>
</gene>
<proteinExistence type="predicted"/>
<dbReference type="EMBL" id="BMMM01000018">
    <property type="protein sequence ID" value="GGN85229.1"/>
    <property type="molecule type" value="Genomic_DNA"/>
</dbReference>
<reference evidence="3 4" key="1">
    <citation type="journal article" date="2014" name="Int. J. Syst. Evol. Microbiol.">
        <title>Complete genome sequence of Corynebacterium casei LMG S-19264T (=DSM 44701T), isolated from a smear-ripened cheese.</title>
        <authorList>
            <consortium name="US DOE Joint Genome Institute (JGI-PGF)"/>
            <person name="Walter F."/>
            <person name="Albersmeier A."/>
            <person name="Kalinowski J."/>
            <person name="Ruckert C."/>
        </authorList>
    </citation>
    <scope>NUCLEOTIDE SEQUENCE [LARGE SCALE GENOMIC DNA]</scope>
    <source>
        <strain evidence="3 4">CGMCC 4.7111</strain>
    </source>
</reference>
<keyword evidence="4" id="KW-1185">Reference proteome</keyword>
<evidence type="ECO:0000313" key="4">
    <source>
        <dbReference type="Proteomes" id="UP000600365"/>
    </source>
</evidence>
<dbReference type="Proteomes" id="UP000600365">
    <property type="component" value="Unassembled WGS sequence"/>
</dbReference>
<sequence length="135" mass="13479">MYQAGVRPEGTGTGAAIVEFTNVSGKPCVVQGHPTVAGAGNGSPEKNRPLKVTPSGSASKVLVAPGGKAWTKLTFVQVQGEADGYCVSGSTPVTYPTLVVGLPAAGSHQVALDDGVLAECDDKVTVTAVSATKPS</sequence>
<dbReference type="RefSeq" id="WP_308429383.1">
    <property type="nucleotide sequence ID" value="NZ_BMMM01000018.1"/>
</dbReference>
<evidence type="ECO:0000256" key="1">
    <source>
        <dbReference type="SAM" id="MobiDB-lite"/>
    </source>
</evidence>
<name>A0A917YCG2_9ACTN</name>
<feature type="domain" description="DUF4232" evidence="2">
    <location>
        <begin position="7"/>
        <end position="129"/>
    </location>
</feature>
<accession>A0A917YCG2</accession>
<comment type="caution">
    <text evidence="3">The sequence shown here is derived from an EMBL/GenBank/DDBJ whole genome shotgun (WGS) entry which is preliminary data.</text>
</comment>
<evidence type="ECO:0000259" key="2">
    <source>
        <dbReference type="Pfam" id="PF14016"/>
    </source>
</evidence>
<organism evidence="3 4">
    <name type="scientific">Streptomyces albiflavescens</name>
    <dbReference type="NCBI Taxonomy" id="1623582"/>
    <lineage>
        <taxon>Bacteria</taxon>
        <taxon>Bacillati</taxon>
        <taxon>Actinomycetota</taxon>
        <taxon>Actinomycetes</taxon>
        <taxon>Kitasatosporales</taxon>
        <taxon>Streptomycetaceae</taxon>
        <taxon>Streptomyces</taxon>
    </lineage>
</organism>
<feature type="region of interest" description="Disordered" evidence="1">
    <location>
        <begin position="34"/>
        <end position="56"/>
    </location>
</feature>
<evidence type="ECO:0000313" key="3">
    <source>
        <dbReference type="EMBL" id="GGN85229.1"/>
    </source>
</evidence>
<dbReference type="Pfam" id="PF14016">
    <property type="entry name" value="DUF4232"/>
    <property type="match status" value="1"/>
</dbReference>
<dbReference type="AlphaFoldDB" id="A0A917YCG2"/>
<protein>
    <recommendedName>
        <fullName evidence="2">DUF4232 domain-containing protein</fullName>
    </recommendedName>
</protein>